<dbReference type="Pfam" id="PF13041">
    <property type="entry name" value="PPR_2"/>
    <property type="match status" value="1"/>
</dbReference>
<keyword evidence="5" id="KW-1185">Reference proteome</keyword>
<evidence type="ECO:0000313" key="5">
    <source>
        <dbReference type="Proteomes" id="UP000298416"/>
    </source>
</evidence>
<name>A0A8X8YYK8_SALSN</name>
<dbReference type="AlphaFoldDB" id="A0A8X8YYK8"/>
<dbReference type="InterPro" id="IPR002885">
    <property type="entry name" value="PPR_rpt"/>
</dbReference>
<evidence type="ECO:0000256" key="3">
    <source>
        <dbReference type="PROSITE-ProRule" id="PRU00708"/>
    </source>
</evidence>
<dbReference type="EMBL" id="PNBA02000001">
    <property type="protein sequence ID" value="KAG6438378.1"/>
    <property type="molecule type" value="Genomic_DNA"/>
</dbReference>
<dbReference type="Proteomes" id="UP000298416">
    <property type="component" value="Unassembled WGS sequence"/>
</dbReference>
<proteinExistence type="inferred from homology"/>
<evidence type="ECO:0008006" key="6">
    <source>
        <dbReference type="Google" id="ProtNLM"/>
    </source>
</evidence>
<accession>A0A8X8YYK8</accession>
<dbReference type="Pfam" id="PF01535">
    <property type="entry name" value="PPR"/>
    <property type="match status" value="1"/>
</dbReference>
<evidence type="ECO:0000313" key="4">
    <source>
        <dbReference type="EMBL" id="KAG6438378.1"/>
    </source>
</evidence>
<keyword evidence="2" id="KW-0677">Repeat</keyword>
<feature type="repeat" description="PPR" evidence="3">
    <location>
        <begin position="182"/>
        <end position="216"/>
    </location>
</feature>
<dbReference type="InterPro" id="IPR011990">
    <property type="entry name" value="TPR-like_helical_dom_sf"/>
</dbReference>
<comment type="caution">
    <text evidence="4">The sequence shown here is derived from an EMBL/GenBank/DDBJ whole genome shotgun (WGS) entry which is preliminary data.</text>
</comment>
<dbReference type="PANTHER" id="PTHR47447:SF17">
    <property type="entry name" value="OS12G0638900 PROTEIN"/>
    <property type="match status" value="1"/>
</dbReference>
<feature type="repeat" description="PPR" evidence="3">
    <location>
        <begin position="147"/>
        <end position="181"/>
    </location>
</feature>
<sequence length="301" mass="33971">MASMLVQAGFYREVENLLSRRECQGFLLAYEEVFSGLIEGYVGEFELDRAVLVYERMRGLGLVPYGVSYRALLRYLIEVDAAQLMYHVHEDMINVGIGGIVLDAIHGNKILSSVCRNFGVEEASVFLRDLEGCLNILHSNFNCEEISWDTYNDMLCEMCEEGEVDDAMALLSQMEALGYRPNSASYSCLIASLGDVGRTLEEDVIFQEMVISGGRPKIGLLNLMLRSCLMKGLLDLSDKVLRAIDEMGLERNRRTFEVLIEYYVSAGRLNVMHGNEISRIKAEDELPKTSCRRRAAEDELK</sequence>
<reference evidence="4" key="2">
    <citation type="submission" date="2020-08" db="EMBL/GenBank/DDBJ databases">
        <title>Plant Genome Project.</title>
        <authorList>
            <person name="Zhang R.-G."/>
        </authorList>
    </citation>
    <scope>NUCLEOTIDE SEQUENCE</scope>
    <source>
        <strain evidence="4">Huo1</strain>
        <tissue evidence="4">Leaf</tissue>
    </source>
</reference>
<dbReference type="NCBIfam" id="TIGR00756">
    <property type="entry name" value="PPR"/>
    <property type="match status" value="1"/>
</dbReference>
<gene>
    <name evidence="4" type="ORF">SASPL_103319</name>
</gene>
<protein>
    <recommendedName>
        <fullName evidence="6">Pentatricopeptide repeat-containing protein</fullName>
    </recommendedName>
</protein>
<organism evidence="4">
    <name type="scientific">Salvia splendens</name>
    <name type="common">Scarlet sage</name>
    <dbReference type="NCBI Taxonomy" id="180675"/>
    <lineage>
        <taxon>Eukaryota</taxon>
        <taxon>Viridiplantae</taxon>
        <taxon>Streptophyta</taxon>
        <taxon>Embryophyta</taxon>
        <taxon>Tracheophyta</taxon>
        <taxon>Spermatophyta</taxon>
        <taxon>Magnoliopsida</taxon>
        <taxon>eudicotyledons</taxon>
        <taxon>Gunneridae</taxon>
        <taxon>Pentapetalae</taxon>
        <taxon>asterids</taxon>
        <taxon>lamiids</taxon>
        <taxon>Lamiales</taxon>
        <taxon>Lamiaceae</taxon>
        <taxon>Nepetoideae</taxon>
        <taxon>Mentheae</taxon>
        <taxon>Salviinae</taxon>
        <taxon>Salvia</taxon>
        <taxon>Salvia subgen. Calosphace</taxon>
        <taxon>core Calosphace</taxon>
    </lineage>
</organism>
<dbReference type="Gene3D" id="1.25.40.10">
    <property type="entry name" value="Tetratricopeptide repeat domain"/>
    <property type="match status" value="2"/>
</dbReference>
<dbReference type="PROSITE" id="PS51375">
    <property type="entry name" value="PPR"/>
    <property type="match status" value="2"/>
</dbReference>
<comment type="similarity">
    <text evidence="1">Belongs to the PPR family. P subfamily.</text>
</comment>
<evidence type="ECO:0000256" key="1">
    <source>
        <dbReference type="ARBA" id="ARBA00007626"/>
    </source>
</evidence>
<dbReference type="PANTHER" id="PTHR47447">
    <property type="entry name" value="OS03G0856100 PROTEIN"/>
    <property type="match status" value="1"/>
</dbReference>
<reference evidence="4" key="1">
    <citation type="submission" date="2018-01" db="EMBL/GenBank/DDBJ databases">
        <authorList>
            <person name="Mao J.F."/>
        </authorList>
    </citation>
    <scope>NUCLEOTIDE SEQUENCE</scope>
    <source>
        <strain evidence="4">Huo1</strain>
        <tissue evidence="4">Leaf</tissue>
    </source>
</reference>
<evidence type="ECO:0000256" key="2">
    <source>
        <dbReference type="ARBA" id="ARBA00022737"/>
    </source>
</evidence>